<name>A0A9D3AXU3_9FIRM</name>
<gene>
    <name evidence="1" type="ORF">SPSYN_02940</name>
</gene>
<organism evidence="1 2">
    <name type="scientific">Sporotomaculum syntrophicum</name>
    <dbReference type="NCBI Taxonomy" id="182264"/>
    <lineage>
        <taxon>Bacteria</taxon>
        <taxon>Bacillati</taxon>
        <taxon>Bacillota</taxon>
        <taxon>Clostridia</taxon>
        <taxon>Eubacteriales</taxon>
        <taxon>Desulfallaceae</taxon>
        <taxon>Sporotomaculum</taxon>
    </lineage>
</organism>
<dbReference type="AlphaFoldDB" id="A0A9D3AXU3"/>
<comment type="caution">
    <text evidence="1">The sequence shown here is derived from an EMBL/GenBank/DDBJ whole genome shotgun (WGS) entry which is preliminary data.</text>
</comment>
<evidence type="ECO:0000313" key="1">
    <source>
        <dbReference type="EMBL" id="KAF1084028.1"/>
    </source>
</evidence>
<dbReference type="Proteomes" id="UP000798488">
    <property type="component" value="Unassembled WGS sequence"/>
</dbReference>
<sequence length="81" mass="9641">MVKRSVELSVGVIRVADIPYHKVIISYTFGHKRITSLWLYILRLISLLHMCNVCIKKYIKEKARSVLCARYYQKLDLSQYY</sequence>
<evidence type="ECO:0000313" key="2">
    <source>
        <dbReference type="Proteomes" id="UP000798488"/>
    </source>
</evidence>
<reference evidence="1" key="1">
    <citation type="submission" date="2016-02" db="EMBL/GenBank/DDBJ databases">
        <title>Draft Genome Sequence of Sporotomaculum syntrophicum Strain FB, a Syntrophic Benzoate Degrader.</title>
        <authorList>
            <person name="Nobu M.K."/>
            <person name="Narihiro T."/>
            <person name="Qiu Y.-L."/>
            <person name="Ohashi A."/>
            <person name="Liu W.-T."/>
            <person name="Yuji S."/>
        </authorList>
    </citation>
    <scope>NUCLEOTIDE SEQUENCE</scope>
    <source>
        <strain evidence="1">FB</strain>
    </source>
</reference>
<proteinExistence type="predicted"/>
<protein>
    <submittedName>
        <fullName evidence="1">Uncharacterized protein</fullName>
    </submittedName>
</protein>
<dbReference type="EMBL" id="LSRS01000008">
    <property type="protein sequence ID" value="KAF1084028.1"/>
    <property type="molecule type" value="Genomic_DNA"/>
</dbReference>
<keyword evidence="2" id="KW-1185">Reference proteome</keyword>
<accession>A0A9D3AXU3</accession>